<gene>
    <name evidence="1" type="ORF">GCM10007100_33510</name>
</gene>
<organism evidence="1 2">
    <name type="scientific">Roseibacillus persicicus</name>
    <dbReference type="NCBI Taxonomy" id="454148"/>
    <lineage>
        <taxon>Bacteria</taxon>
        <taxon>Pseudomonadati</taxon>
        <taxon>Verrucomicrobiota</taxon>
        <taxon>Verrucomicrobiia</taxon>
        <taxon>Verrucomicrobiales</taxon>
        <taxon>Verrucomicrobiaceae</taxon>
        <taxon>Roseibacillus</taxon>
    </lineage>
</organism>
<reference evidence="1" key="2">
    <citation type="submission" date="2020-09" db="EMBL/GenBank/DDBJ databases">
        <authorList>
            <person name="Sun Q."/>
            <person name="Kim S."/>
        </authorList>
    </citation>
    <scope>NUCLEOTIDE SEQUENCE</scope>
    <source>
        <strain evidence="1">KCTC 12988</strain>
    </source>
</reference>
<dbReference type="AlphaFoldDB" id="A0A918TWB1"/>
<dbReference type="Proteomes" id="UP000644507">
    <property type="component" value="Unassembled WGS sequence"/>
</dbReference>
<dbReference type="RefSeq" id="WP_189572569.1">
    <property type="nucleotide sequence ID" value="NZ_BMXI01000016.1"/>
</dbReference>
<dbReference type="EMBL" id="BMXI01000016">
    <property type="protein sequence ID" value="GHC63264.1"/>
    <property type="molecule type" value="Genomic_DNA"/>
</dbReference>
<name>A0A918TWB1_9BACT</name>
<protein>
    <submittedName>
        <fullName evidence="1">Uncharacterized protein</fullName>
    </submittedName>
</protein>
<accession>A0A918TWB1</accession>
<evidence type="ECO:0000313" key="1">
    <source>
        <dbReference type="EMBL" id="GHC63264.1"/>
    </source>
</evidence>
<sequence>MKFTSFPHLIGAVLISASTLGADELPILTEKPWEGVWVGYEEREFDYAIGGKEGAAKIYLKVKSKGEMERISLFRALDVHFVLEEEIGGKWQKRSVEKDGFETTQAASVDAEKFELLATHKGGTKIKVVHELDGEEIKISTSIVETESKNPLRAGVEVVIPDLYRIREEIEERELKKKLKGDEIRAVGIDGKKFKFDLHDEINLGDEKVLAKGAAEFSVESKNLAKKTISLSSEVAKTGKILFDQRKSLHEGFKATWYPAETAAGKPVPQLVIEIE</sequence>
<keyword evidence="2" id="KW-1185">Reference proteome</keyword>
<comment type="caution">
    <text evidence="1">The sequence shown here is derived from an EMBL/GenBank/DDBJ whole genome shotgun (WGS) entry which is preliminary data.</text>
</comment>
<reference evidence="1" key="1">
    <citation type="journal article" date="2014" name="Int. J. Syst. Evol. Microbiol.">
        <title>Complete genome sequence of Corynebacterium casei LMG S-19264T (=DSM 44701T), isolated from a smear-ripened cheese.</title>
        <authorList>
            <consortium name="US DOE Joint Genome Institute (JGI-PGF)"/>
            <person name="Walter F."/>
            <person name="Albersmeier A."/>
            <person name="Kalinowski J."/>
            <person name="Ruckert C."/>
        </authorList>
    </citation>
    <scope>NUCLEOTIDE SEQUENCE</scope>
    <source>
        <strain evidence="1">KCTC 12988</strain>
    </source>
</reference>
<evidence type="ECO:0000313" key="2">
    <source>
        <dbReference type="Proteomes" id="UP000644507"/>
    </source>
</evidence>
<proteinExistence type="predicted"/>